<evidence type="ECO:0000313" key="2">
    <source>
        <dbReference type="Proteomes" id="UP000008820"/>
    </source>
</evidence>
<dbReference type="OrthoDB" id="7756538at2759"/>
<dbReference type="GO" id="GO:1902936">
    <property type="term" value="F:phosphatidylinositol bisphosphate binding"/>
    <property type="evidence" value="ECO:0007669"/>
    <property type="project" value="TreeGrafter"/>
</dbReference>
<dbReference type="Gene3D" id="1.20.5.1200">
    <property type="entry name" value="Alpha-tocopherol transfer"/>
    <property type="match status" value="1"/>
</dbReference>
<sequence length="327" mass="38544">MTSSVFNVEKSPPSYEPYQFKLSDKFRKLALEELREDDDIREQSLTQMREWIAKHPYIRKCRTDAPFLLRFLRFRKFSVPQAQEALERYMAMRQTFPEWFQKLDPRDAPMRIPLRDEVFTVLGQDDAGRKVVFIRYGLFDVERLTPMEMFRYTMMFIELMLDDEELQIGGFRVWVDYTESVMKHYGMWGIGDLKLLMDAVNKTMPIRIREIQGAKLPKFAVTIANLLLSFGSAKFRERIVCHATVLESKKHFDQSLWPKQYGGPHDTTEKAKNLKKLLEEKRDCILALDDMEIDIELYKSFWGQSNQNSNSDIDIGIAGCFRKLNVD</sequence>
<accession>A0A6I8TL19</accession>
<dbReference type="InterPro" id="IPR036273">
    <property type="entry name" value="CRAL/TRIO_N_dom_sf"/>
</dbReference>
<dbReference type="GO" id="GO:0016020">
    <property type="term" value="C:membrane"/>
    <property type="evidence" value="ECO:0007669"/>
    <property type="project" value="TreeGrafter"/>
</dbReference>
<dbReference type="Proteomes" id="UP000008820">
    <property type="component" value="Chromosome 2"/>
</dbReference>
<reference evidence="1 2" key="1">
    <citation type="submission" date="2017-06" db="EMBL/GenBank/DDBJ databases">
        <title>Aedes aegypti genome working group (AGWG) sequencing and assembly.</title>
        <authorList>
            <consortium name="Aedes aegypti Genome Working Group (AGWG)"/>
            <person name="Matthews B.J."/>
        </authorList>
    </citation>
    <scope>NUCLEOTIDE SEQUENCE [LARGE SCALE GENOMIC DNA]</scope>
    <source>
        <strain evidence="1 2">LVP_AGWG</strain>
    </source>
</reference>
<protein>
    <submittedName>
        <fullName evidence="1">Uncharacterized protein</fullName>
    </submittedName>
</protein>
<dbReference type="CDD" id="cd00170">
    <property type="entry name" value="SEC14"/>
    <property type="match status" value="1"/>
</dbReference>
<dbReference type="Gene3D" id="1.10.8.20">
    <property type="entry name" value="N-terminal domain of phosphatidylinositol transfer protein sec14p"/>
    <property type="match status" value="1"/>
</dbReference>
<gene>
    <name evidence="1" type="primary">5574849</name>
</gene>
<name>A0A6I8TL19_AEDAE</name>
<evidence type="ECO:0000313" key="1">
    <source>
        <dbReference type="EnsemblMetazoa" id="AAEL011454-PB"/>
    </source>
</evidence>
<keyword evidence="2" id="KW-1185">Reference proteome</keyword>
<dbReference type="SUPFAM" id="SSF46938">
    <property type="entry name" value="CRAL/TRIO N-terminal domain"/>
    <property type="match status" value="1"/>
</dbReference>
<dbReference type="PROSITE" id="PS50191">
    <property type="entry name" value="CRAL_TRIO"/>
    <property type="match status" value="1"/>
</dbReference>
<reference evidence="1" key="2">
    <citation type="submission" date="2020-05" db="UniProtKB">
        <authorList>
            <consortium name="EnsemblMetazoa"/>
        </authorList>
    </citation>
    <scope>IDENTIFICATION</scope>
    <source>
        <strain evidence="1">LVP_AGWG</strain>
    </source>
</reference>
<dbReference type="InterPro" id="IPR011074">
    <property type="entry name" value="CRAL/TRIO_N_dom"/>
</dbReference>
<dbReference type="InParanoid" id="A0A6I8TL19"/>
<dbReference type="SMART" id="SM01100">
    <property type="entry name" value="CRAL_TRIO_N"/>
    <property type="match status" value="1"/>
</dbReference>
<dbReference type="AlphaFoldDB" id="A0A6I8TL19"/>
<dbReference type="SUPFAM" id="SSF52087">
    <property type="entry name" value="CRAL/TRIO domain"/>
    <property type="match status" value="1"/>
</dbReference>
<dbReference type="EnsemblMetazoa" id="AAEL011454-RB">
    <property type="protein sequence ID" value="AAEL011454-PB"/>
    <property type="gene ID" value="AAEL011454"/>
</dbReference>
<dbReference type="PANTHER" id="PTHR10174">
    <property type="entry name" value="ALPHA-TOCOPHEROL TRANSFER PROTEIN-RELATED"/>
    <property type="match status" value="1"/>
</dbReference>
<dbReference type="InterPro" id="IPR036865">
    <property type="entry name" value="CRAL-TRIO_dom_sf"/>
</dbReference>
<dbReference type="Pfam" id="PF00650">
    <property type="entry name" value="CRAL_TRIO"/>
    <property type="match status" value="1"/>
</dbReference>
<dbReference type="PANTHER" id="PTHR10174:SF166">
    <property type="entry name" value="LD40136P"/>
    <property type="match status" value="1"/>
</dbReference>
<dbReference type="InterPro" id="IPR001251">
    <property type="entry name" value="CRAL-TRIO_dom"/>
</dbReference>
<proteinExistence type="predicted"/>
<organism evidence="1 2">
    <name type="scientific">Aedes aegypti</name>
    <name type="common">Yellowfever mosquito</name>
    <name type="synonym">Culex aegypti</name>
    <dbReference type="NCBI Taxonomy" id="7159"/>
    <lineage>
        <taxon>Eukaryota</taxon>
        <taxon>Metazoa</taxon>
        <taxon>Ecdysozoa</taxon>
        <taxon>Arthropoda</taxon>
        <taxon>Hexapoda</taxon>
        <taxon>Insecta</taxon>
        <taxon>Pterygota</taxon>
        <taxon>Neoptera</taxon>
        <taxon>Endopterygota</taxon>
        <taxon>Diptera</taxon>
        <taxon>Nematocera</taxon>
        <taxon>Culicoidea</taxon>
        <taxon>Culicidae</taxon>
        <taxon>Culicinae</taxon>
        <taxon>Aedini</taxon>
        <taxon>Aedes</taxon>
        <taxon>Stegomyia</taxon>
    </lineage>
</organism>
<dbReference type="SMART" id="SM00516">
    <property type="entry name" value="SEC14"/>
    <property type="match status" value="1"/>
</dbReference>
<dbReference type="Gene3D" id="3.40.525.10">
    <property type="entry name" value="CRAL-TRIO lipid binding domain"/>
    <property type="match status" value="1"/>
</dbReference>
<dbReference type="PRINTS" id="PR00180">
    <property type="entry name" value="CRETINALDHBP"/>
</dbReference>